<dbReference type="RefSeq" id="WP_203962616.1">
    <property type="nucleotide sequence ID" value="NZ_AP023355.1"/>
</dbReference>
<feature type="compositionally biased region" description="Basic and acidic residues" evidence="1">
    <location>
        <begin position="11"/>
        <end position="39"/>
    </location>
</feature>
<proteinExistence type="predicted"/>
<evidence type="ECO:0008006" key="4">
    <source>
        <dbReference type="Google" id="ProtNLM"/>
    </source>
</evidence>
<dbReference type="Pfam" id="PF11387">
    <property type="entry name" value="DUF2795"/>
    <property type="match status" value="1"/>
</dbReference>
<dbReference type="Proteomes" id="UP000611640">
    <property type="component" value="Chromosome"/>
</dbReference>
<evidence type="ECO:0000313" key="2">
    <source>
        <dbReference type="EMBL" id="BCJ36211.1"/>
    </source>
</evidence>
<gene>
    <name evidence="2" type="ORF">Athai_37140</name>
</gene>
<dbReference type="EMBL" id="AP023355">
    <property type="protein sequence ID" value="BCJ36211.1"/>
    <property type="molecule type" value="Genomic_DNA"/>
</dbReference>
<feature type="region of interest" description="Disordered" evidence="1">
    <location>
        <begin position="1"/>
        <end position="72"/>
    </location>
</feature>
<organism evidence="2 3">
    <name type="scientific">Actinocatenispora thailandica</name>
    <dbReference type="NCBI Taxonomy" id="227318"/>
    <lineage>
        <taxon>Bacteria</taxon>
        <taxon>Bacillati</taxon>
        <taxon>Actinomycetota</taxon>
        <taxon>Actinomycetes</taxon>
        <taxon>Micromonosporales</taxon>
        <taxon>Micromonosporaceae</taxon>
        <taxon>Actinocatenispora</taxon>
    </lineage>
</organism>
<protein>
    <recommendedName>
        <fullName evidence="4">DUF2795 domain-containing protein</fullName>
    </recommendedName>
</protein>
<dbReference type="KEGG" id="atl:Athai_37140"/>
<name>A0A7R7DR87_9ACTN</name>
<sequence length="138" mass="14864">MELGNSKHAGHRDTELARETREYVEAGHSSRAEPWREVEPSDGSGPEAEVMPTAEGVGGTPPGMDGDDVAGRSDLARLLDPGEFPADAERLAATAIRHQADDATVAALRALPPGHRYRTVSEVWAALGHRTEDDARRF</sequence>
<keyword evidence="3" id="KW-1185">Reference proteome</keyword>
<accession>A0A7R7DR87</accession>
<evidence type="ECO:0000256" key="1">
    <source>
        <dbReference type="SAM" id="MobiDB-lite"/>
    </source>
</evidence>
<dbReference type="AlphaFoldDB" id="A0A7R7DR87"/>
<evidence type="ECO:0000313" key="3">
    <source>
        <dbReference type="Proteomes" id="UP000611640"/>
    </source>
</evidence>
<reference evidence="2 3" key="1">
    <citation type="submission" date="2020-08" db="EMBL/GenBank/DDBJ databases">
        <title>Whole genome shotgun sequence of Actinocatenispora thailandica NBRC 105041.</title>
        <authorList>
            <person name="Komaki H."/>
            <person name="Tamura T."/>
        </authorList>
    </citation>
    <scope>NUCLEOTIDE SEQUENCE [LARGE SCALE GENOMIC DNA]</scope>
    <source>
        <strain evidence="2 3">NBRC 105041</strain>
    </source>
</reference>
<dbReference type="InterPro" id="IPR021527">
    <property type="entry name" value="DUF2795"/>
</dbReference>